<dbReference type="AlphaFoldDB" id="A0A2M7SWR3"/>
<evidence type="ECO:0000256" key="8">
    <source>
        <dbReference type="ARBA" id="ARBA00022842"/>
    </source>
</evidence>
<dbReference type="GO" id="GO:0005524">
    <property type="term" value="F:ATP binding"/>
    <property type="evidence" value="ECO:0007669"/>
    <property type="project" value="UniProtKB-KW"/>
</dbReference>
<dbReference type="CDD" id="cd00496">
    <property type="entry name" value="PheRS_alpha_core"/>
    <property type="match status" value="1"/>
</dbReference>
<feature type="domain" description="Aminoacyl-transfer RNA synthetases class-II family profile" evidence="12">
    <location>
        <begin position="19"/>
        <end position="206"/>
    </location>
</feature>
<dbReference type="SUPFAM" id="SSF55681">
    <property type="entry name" value="Class II aaRS and biotin synthetases"/>
    <property type="match status" value="1"/>
</dbReference>
<dbReference type="InterPro" id="IPR045864">
    <property type="entry name" value="aa-tRNA-synth_II/BPL/LPL"/>
</dbReference>
<keyword evidence="3" id="KW-0963">Cytoplasm</keyword>
<dbReference type="NCBIfam" id="TIGR00468">
    <property type="entry name" value="pheS"/>
    <property type="match status" value="1"/>
</dbReference>
<keyword evidence="8" id="KW-0460">Magnesium</keyword>
<evidence type="ECO:0000256" key="9">
    <source>
        <dbReference type="ARBA" id="ARBA00022917"/>
    </source>
</evidence>
<dbReference type="Gene3D" id="3.30.930.10">
    <property type="entry name" value="Bira Bifunctional Protein, Domain 2"/>
    <property type="match status" value="1"/>
</dbReference>
<comment type="caution">
    <text evidence="13">The sequence shown here is derived from an EMBL/GenBank/DDBJ whole genome shotgun (WGS) entry which is preliminary data.</text>
</comment>
<name>A0A2M7SWR3_9BACT</name>
<protein>
    <recommendedName>
        <fullName evidence="2">phenylalanine--tRNA ligase</fullName>
        <ecNumber evidence="2">6.1.1.20</ecNumber>
    </recommendedName>
</protein>
<comment type="catalytic activity">
    <reaction evidence="11">
        <text>tRNA(Phe) + L-phenylalanine + ATP = L-phenylalanyl-tRNA(Phe) + AMP + diphosphate + H(+)</text>
        <dbReference type="Rhea" id="RHEA:19413"/>
        <dbReference type="Rhea" id="RHEA-COMP:9668"/>
        <dbReference type="Rhea" id="RHEA-COMP:9699"/>
        <dbReference type="ChEBI" id="CHEBI:15378"/>
        <dbReference type="ChEBI" id="CHEBI:30616"/>
        <dbReference type="ChEBI" id="CHEBI:33019"/>
        <dbReference type="ChEBI" id="CHEBI:58095"/>
        <dbReference type="ChEBI" id="CHEBI:78442"/>
        <dbReference type="ChEBI" id="CHEBI:78531"/>
        <dbReference type="ChEBI" id="CHEBI:456215"/>
        <dbReference type="EC" id="6.1.1.20"/>
    </reaction>
</comment>
<dbReference type="InterPro" id="IPR002319">
    <property type="entry name" value="Phenylalanyl-tRNA_Synthase"/>
</dbReference>
<dbReference type="GO" id="GO:0005737">
    <property type="term" value="C:cytoplasm"/>
    <property type="evidence" value="ECO:0007669"/>
    <property type="project" value="UniProtKB-SubCell"/>
</dbReference>
<dbReference type="GO" id="GO:0006432">
    <property type="term" value="P:phenylalanyl-tRNA aminoacylation"/>
    <property type="evidence" value="ECO:0007669"/>
    <property type="project" value="InterPro"/>
</dbReference>
<dbReference type="EMBL" id="PFMY01000085">
    <property type="protein sequence ID" value="PIZ27586.1"/>
    <property type="molecule type" value="Genomic_DNA"/>
</dbReference>
<dbReference type="GO" id="GO:0046872">
    <property type="term" value="F:metal ion binding"/>
    <property type="evidence" value="ECO:0007669"/>
    <property type="project" value="UniProtKB-KW"/>
</dbReference>
<evidence type="ECO:0000256" key="4">
    <source>
        <dbReference type="ARBA" id="ARBA00022598"/>
    </source>
</evidence>
<keyword evidence="5" id="KW-0479">Metal-binding</keyword>
<dbReference type="Pfam" id="PF01409">
    <property type="entry name" value="tRNA-synt_2d"/>
    <property type="match status" value="1"/>
</dbReference>
<evidence type="ECO:0000259" key="12">
    <source>
        <dbReference type="PROSITE" id="PS50862"/>
    </source>
</evidence>
<dbReference type="PANTHER" id="PTHR11538">
    <property type="entry name" value="PHENYLALANYL-TRNA SYNTHETASE"/>
    <property type="match status" value="1"/>
</dbReference>
<dbReference type="GO" id="GO:0000049">
    <property type="term" value="F:tRNA binding"/>
    <property type="evidence" value="ECO:0007669"/>
    <property type="project" value="InterPro"/>
</dbReference>
<evidence type="ECO:0000313" key="14">
    <source>
        <dbReference type="Proteomes" id="UP000231332"/>
    </source>
</evidence>
<evidence type="ECO:0000256" key="5">
    <source>
        <dbReference type="ARBA" id="ARBA00022723"/>
    </source>
</evidence>
<keyword evidence="9" id="KW-0648">Protein biosynthesis</keyword>
<dbReference type="EC" id="6.1.1.20" evidence="2"/>
<evidence type="ECO:0000256" key="7">
    <source>
        <dbReference type="ARBA" id="ARBA00022840"/>
    </source>
</evidence>
<keyword evidence="6" id="KW-0547">Nucleotide-binding</keyword>
<gene>
    <name evidence="13" type="ORF">COY45_01710</name>
</gene>
<dbReference type="GO" id="GO:0004826">
    <property type="term" value="F:phenylalanine-tRNA ligase activity"/>
    <property type="evidence" value="ECO:0007669"/>
    <property type="project" value="UniProtKB-EC"/>
</dbReference>
<sequence>MKPRGSLHPISQFLRETIRVFESLGFEVYESPEVDTEWNNFDALNVAADHPARDEQDTFWLTDGRVLRTHTSNGQVRAAKERKPPIKIVIPGRCFRNEATDAKHETTFYQLEGLYIDRDVKVGHLFWTLSNFLQKMYGSETEVKFAPGFFPFVEPGFEVSAKYHGKWLELLGAGMVHPKVIKNMGIDSEKYSGFAFGMGIDRLVMLKYGILDIRQFYSSDLRFLKQF</sequence>
<dbReference type="PROSITE" id="PS50862">
    <property type="entry name" value="AA_TRNA_LIGASE_II"/>
    <property type="match status" value="1"/>
</dbReference>
<evidence type="ECO:0000256" key="6">
    <source>
        <dbReference type="ARBA" id="ARBA00022741"/>
    </source>
</evidence>
<keyword evidence="10" id="KW-0030">Aminoacyl-tRNA synthetase</keyword>
<keyword evidence="7" id="KW-0067">ATP-binding</keyword>
<proteinExistence type="predicted"/>
<dbReference type="PANTHER" id="PTHR11538:SF41">
    <property type="entry name" value="PHENYLALANINE--TRNA LIGASE, MITOCHONDRIAL"/>
    <property type="match status" value="1"/>
</dbReference>
<evidence type="ECO:0000256" key="10">
    <source>
        <dbReference type="ARBA" id="ARBA00023146"/>
    </source>
</evidence>
<evidence type="ECO:0000256" key="11">
    <source>
        <dbReference type="ARBA" id="ARBA00049255"/>
    </source>
</evidence>
<reference evidence="14" key="1">
    <citation type="submission" date="2017-09" db="EMBL/GenBank/DDBJ databases">
        <title>Depth-based differentiation of microbial function through sediment-hosted aquifers and enrichment of novel symbionts in the deep terrestrial subsurface.</title>
        <authorList>
            <person name="Probst A.J."/>
            <person name="Ladd B."/>
            <person name="Jarett J.K."/>
            <person name="Geller-Mcgrath D.E."/>
            <person name="Sieber C.M.K."/>
            <person name="Emerson J.B."/>
            <person name="Anantharaman K."/>
            <person name="Thomas B.C."/>
            <person name="Malmstrom R."/>
            <person name="Stieglmeier M."/>
            <person name="Klingl A."/>
            <person name="Woyke T."/>
            <person name="Ryan C.M."/>
            <person name="Banfield J.F."/>
        </authorList>
    </citation>
    <scope>NUCLEOTIDE SEQUENCE [LARGE SCALE GENOMIC DNA]</scope>
</reference>
<keyword evidence="4 13" id="KW-0436">Ligase</keyword>
<organism evidence="13 14">
    <name type="scientific">Candidatus Berkelbacteria bacterium CG_4_10_14_0_8_um_filter_42_34</name>
    <dbReference type="NCBI Taxonomy" id="1974502"/>
    <lineage>
        <taxon>Bacteria</taxon>
        <taxon>Candidatus Berkelbacteria</taxon>
    </lineage>
</organism>
<dbReference type="InterPro" id="IPR006195">
    <property type="entry name" value="aa-tRNA-synth_II"/>
</dbReference>
<evidence type="ECO:0000313" key="13">
    <source>
        <dbReference type="EMBL" id="PIZ27586.1"/>
    </source>
</evidence>
<evidence type="ECO:0000256" key="1">
    <source>
        <dbReference type="ARBA" id="ARBA00004496"/>
    </source>
</evidence>
<dbReference type="Proteomes" id="UP000231332">
    <property type="component" value="Unassembled WGS sequence"/>
</dbReference>
<accession>A0A2M7SWR3</accession>
<evidence type="ECO:0000256" key="3">
    <source>
        <dbReference type="ARBA" id="ARBA00022490"/>
    </source>
</evidence>
<comment type="subcellular location">
    <subcellularLocation>
        <location evidence="1">Cytoplasm</location>
    </subcellularLocation>
</comment>
<dbReference type="InterPro" id="IPR004529">
    <property type="entry name" value="Phe-tRNA-synth_IIc_asu"/>
</dbReference>
<evidence type="ECO:0000256" key="2">
    <source>
        <dbReference type="ARBA" id="ARBA00012814"/>
    </source>
</evidence>